<protein>
    <submittedName>
        <fullName evidence="1">Uncharacterized protein</fullName>
    </submittedName>
</protein>
<evidence type="ECO:0000313" key="1">
    <source>
        <dbReference type="EMBL" id="KAJ9086354.1"/>
    </source>
</evidence>
<keyword evidence="2" id="KW-1185">Reference proteome</keyword>
<accession>A0ACC2UHR4</accession>
<name>A0ACC2UHR4_9FUNG</name>
<dbReference type="Proteomes" id="UP001165960">
    <property type="component" value="Unassembled WGS sequence"/>
</dbReference>
<evidence type="ECO:0000313" key="2">
    <source>
        <dbReference type="Proteomes" id="UP001165960"/>
    </source>
</evidence>
<organism evidence="1 2">
    <name type="scientific">Entomophthora muscae</name>
    <dbReference type="NCBI Taxonomy" id="34485"/>
    <lineage>
        <taxon>Eukaryota</taxon>
        <taxon>Fungi</taxon>
        <taxon>Fungi incertae sedis</taxon>
        <taxon>Zoopagomycota</taxon>
        <taxon>Entomophthoromycotina</taxon>
        <taxon>Entomophthoromycetes</taxon>
        <taxon>Entomophthorales</taxon>
        <taxon>Entomophthoraceae</taxon>
        <taxon>Entomophthora</taxon>
    </lineage>
</organism>
<dbReference type="EMBL" id="QTSX02000722">
    <property type="protein sequence ID" value="KAJ9086354.1"/>
    <property type="molecule type" value="Genomic_DNA"/>
</dbReference>
<reference evidence="1" key="1">
    <citation type="submission" date="2022-04" db="EMBL/GenBank/DDBJ databases">
        <title>Genome of the entomopathogenic fungus Entomophthora muscae.</title>
        <authorList>
            <person name="Elya C."/>
            <person name="Lovett B.R."/>
            <person name="Lee E."/>
            <person name="Macias A.M."/>
            <person name="Hajek A.E."/>
            <person name="De Bivort B.L."/>
            <person name="Kasson M.T."/>
            <person name="De Fine Licht H.H."/>
            <person name="Stajich J.E."/>
        </authorList>
    </citation>
    <scope>NUCLEOTIDE SEQUENCE</scope>
    <source>
        <strain evidence="1">Berkeley</strain>
    </source>
</reference>
<proteinExistence type="predicted"/>
<sequence>MTRVTDDVKYMRLAVEQAKKCKPASGAYSVGAVLVKDGEIISAGYSRELEGNTHAEECALIKLASPKCAVGATLYTTMEPCSTRLSGKKSCTDRVLENKISNVIIGIKEPPNFVKCIGADTLSESGVHVSYLSELDAECRAPNDHLL</sequence>
<gene>
    <name evidence="1" type="ORF">DSO57_1004752</name>
</gene>
<comment type="caution">
    <text evidence="1">The sequence shown here is derived from an EMBL/GenBank/DDBJ whole genome shotgun (WGS) entry which is preliminary data.</text>
</comment>